<dbReference type="FunFam" id="3.40.50.720:FF:000084">
    <property type="entry name" value="Short-chain dehydrogenase reductase"/>
    <property type="match status" value="1"/>
</dbReference>
<dbReference type="HOGENOM" id="CLU_010194_1_3_4"/>
<evidence type="ECO:0000259" key="2">
    <source>
        <dbReference type="SMART" id="SM00822"/>
    </source>
</evidence>
<dbReference type="PANTHER" id="PTHR42879:SF2">
    <property type="entry name" value="3-OXOACYL-[ACYL-CARRIER-PROTEIN] REDUCTASE FABG"/>
    <property type="match status" value="1"/>
</dbReference>
<dbReference type="InterPro" id="IPR050259">
    <property type="entry name" value="SDR"/>
</dbReference>
<dbReference type="PRINTS" id="PR00081">
    <property type="entry name" value="GDHRDH"/>
</dbReference>
<dbReference type="KEGG" id="pdq:CL55_00016720"/>
<comment type="similarity">
    <text evidence="1">Belongs to the short-chain dehydrogenases/reductases (SDR) family.</text>
</comment>
<dbReference type="InterPro" id="IPR002347">
    <property type="entry name" value="SDR_fam"/>
</dbReference>
<dbReference type="GO" id="GO:0004316">
    <property type="term" value="F:3-oxoacyl-[acyl-carrier-protein] reductase (NADPH) activity"/>
    <property type="evidence" value="ECO:0007669"/>
    <property type="project" value="UniProtKB-EC"/>
</dbReference>
<dbReference type="InterPro" id="IPR036291">
    <property type="entry name" value="NAD(P)-bd_dom_sf"/>
</dbReference>
<keyword evidence="3" id="KW-0560">Oxidoreductase</keyword>
<name>A0A0E3ZKZ0_9BURK</name>
<dbReference type="SMART" id="SM00822">
    <property type="entry name" value="PKS_KR"/>
    <property type="match status" value="1"/>
</dbReference>
<dbReference type="Proteomes" id="UP000061135">
    <property type="component" value="Chromosome"/>
</dbReference>
<sequence length="248" mass="26048">MKTDLTGGVALITGGARDVGREISLALAADGAAVVVNYNGSKERAEAVVKEIQDLGGRAMAIGCDISNIDSVKAMVAKTVEEFGGLNILVNNAGLVFRKRFIDSTPEEWRQQTDVCFYGTLNCCHAALPYLEKGNGRIISIVGDSSRVGESGLALAAATRAGNVALMKSLARETRSGMTANAIALGLIETAHDPAFIEANREKLTKFYPLRRLGTPADVAPMVVLLASDAGSWITGQIISISGGFSMT</sequence>
<evidence type="ECO:0000313" key="4">
    <source>
        <dbReference type="Proteomes" id="UP000061135"/>
    </source>
</evidence>
<dbReference type="STRING" id="1835254.CL55_00016720"/>
<proteinExistence type="inferred from homology"/>
<dbReference type="InterPro" id="IPR057326">
    <property type="entry name" value="KR_dom"/>
</dbReference>
<dbReference type="AlphaFoldDB" id="A0A0E3ZKZ0"/>
<keyword evidence="4" id="KW-1185">Reference proteome</keyword>
<evidence type="ECO:0000313" key="3">
    <source>
        <dbReference type="EMBL" id="AKD26005.1"/>
    </source>
</evidence>
<dbReference type="PANTHER" id="PTHR42879">
    <property type="entry name" value="3-OXOACYL-(ACYL-CARRIER-PROTEIN) REDUCTASE"/>
    <property type="match status" value="1"/>
</dbReference>
<dbReference type="SUPFAM" id="SSF51735">
    <property type="entry name" value="NAD(P)-binding Rossmann-fold domains"/>
    <property type="match status" value="1"/>
</dbReference>
<organism evidence="3 4">
    <name type="scientific">Polynucleobacter duraquae</name>
    <dbReference type="NCBI Taxonomy" id="1835254"/>
    <lineage>
        <taxon>Bacteria</taxon>
        <taxon>Pseudomonadati</taxon>
        <taxon>Pseudomonadota</taxon>
        <taxon>Betaproteobacteria</taxon>
        <taxon>Burkholderiales</taxon>
        <taxon>Burkholderiaceae</taxon>
        <taxon>Polynucleobacter</taxon>
    </lineage>
</organism>
<dbReference type="EMBL" id="CP007501">
    <property type="protein sequence ID" value="AKD26005.1"/>
    <property type="molecule type" value="Genomic_DNA"/>
</dbReference>
<dbReference type="EC" id="1.1.1.100" evidence="3"/>
<gene>
    <name evidence="3" type="ORF">CL55_00016720</name>
</gene>
<protein>
    <submittedName>
        <fullName evidence="3">Dehydrogenases with different specificities (Related to short-chain alcohol dehydrogenases)</fullName>
        <ecNumber evidence="3">1.1.1.100</ecNumber>
    </submittedName>
</protein>
<feature type="domain" description="Ketoreductase" evidence="2">
    <location>
        <begin position="8"/>
        <end position="194"/>
    </location>
</feature>
<dbReference type="PATRIC" id="fig|576611.7.peg.1699"/>
<dbReference type="PRINTS" id="PR00080">
    <property type="entry name" value="SDRFAMILY"/>
</dbReference>
<dbReference type="RefSeq" id="WP_046330690.1">
    <property type="nucleotide sequence ID" value="NZ_CP007501.1"/>
</dbReference>
<dbReference type="Pfam" id="PF13561">
    <property type="entry name" value="adh_short_C2"/>
    <property type="match status" value="1"/>
</dbReference>
<dbReference type="OrthoDB" id="9806974at2"/>
<accession>A0A0E3ZKZ0</accession>
<reference evidence="3 4" key="1">
    <citation type="submission" date="2014-03" db="EMBL/GenBank/DDBJ databases">
        <title>Genome of Polynucleobacter strain MWH-MoK4.</title>
        <authorList>
            <person name="Hahn M.W."/>
        </authorList>
    </citation>
    <scope>NUCLEOTIDE SEQUENCE [LARGE SCALE GENOMIC DNA]</scope>
    <source>
        <strain evidence="3 4">MWH-MoK4</strain>
    </source>
</reference>
<evidence type="ECO:0000256" key="1">
    <source>
        <dbReference type="ARBA" id="ARBA00006484"/>
    </source>
</evidence>
<dbReference type="Gene3D" id="3.40.50.720">
    <property type="entry name" value="NAD(P)-binding Rossmann-like Domain"/>
    <property type="match status" value="1"/>
</dbReference>